<dbReference type="AlphaFoldDB" id="A0A848DIH6"/>
<proteinExistence type="predicted"/>
<name>A0A848DIH6_9PSEU</name>
<dbReference type="EMBL" id="JAAXKZ010000040">
    <property type="protein sequence ID" value="NMH92497.1"/>
    <property type="molecule type" value="Genomic_DNA"/>
</dbReference>
<dbReference type="RefSeq" id="WP_169413201.1">
    <property type="nucleotide sequence ID" value="NZ_JAAXKZ010000040.1"/>
</dbReference>
<evidence type="ECO:0000313" key="3">
    <source>
        <dbReference type="Proteomes" id="UP000586918"/>
    </source>
</evidence>
<evidence type="ECO:0000256" key="1">
    <source>
        <dbReference type="SAM" id="MobiDB-lite"/>
    </source>
</evidence>
<keyword evidence="3" id="KW-1185">Reference proteome</keyword>
<dbReference type="Proteomes" id="UP000586918">
    <property type="component" value="Unassembled WGS sequence"/>
</dbReference>
<evidence type="ECO:0000313" key="2">
    <source>
        <dbReference type="EMBL" id="NMH92497.1"/>
    </source>
</evidence>
<comment type="caution">
    <text evidence="2">The sequence shown here is derived from an EMBL/GenBank/DDBJ whole genome shotgun (WGS) entry which is preliminary data.</text>
</comment>
<gene>
    <name evidence="2" type="ORF">HF519_13150</name>
</gene>
<protein>
    <submittedName>
        <fullName evidence="2">Uncharacterized protein</fullName>
    </submittedName>
</protein>
<feature type="region of interest" description="Disordered" evidence="1">
    <location>
        <begin position="48"/>
        <end position="80"/>
    </location>
</feature>
<sequence>MLSAEPMSRSRLADAICAHLGRPDLAGPLSTGWGALLKPAAARGLLCSGPADGSGTAAAGEDPEPALAHRRVGCTPPRNR</sequence>
<accession>A0A848DIH6</accession>
<reference evidence="2 3" key="1">
    <citation type="submission" date="2020-04" db="EMBL/GenBank/DDBJ databases">
        <authorList>
            <person name="Klaysubun C."/>
            <person name="Duangmal K."/>
            <person name="Lipun K."/>
        </authorList>
    </citation>
    <scope>NUCLEOTIDE SEQUENCE [LARGE SCALE GENOMIC DNA]</scope>
    <source>
        <strain evidence="2 3">DSM 45300</strain>
    </source>
</reference>
<organism evidence="2 3">
    <name type="scientific">Pseudonocardia bannensis</name>
    <dbReference type="NCBI Taxonomy" id="630973"/>
    <lineage>
        <taxon>Bacteria</taxon>
        <taxon>Bacillati</taxon>
        <taxon>Actinomycetota</taxon>
        <taxon>Actinomycetes</taxon>
        <taxon>Pseudonocardiales</taxon>
        <taxon>Pseudonocardiaceae</taxon>
        <taxon>Pseudonocardia</taxon>
    </lineage>
</organism>